<dbReference type="Proteomes" id="UP000217277">
    <property type="component" value="Chromosome II"/>
</dbReference>
<name>A0ACA8E1I3_9GAMM</name>
<dbReference type="EMBL" id="CP011012">
    <property type="protein sequence ID" value="ATC83993.1"/>
    <property type="molecule type" value="Genomic_DNA"/>
</dbReference>
<accession>A0ACA8E1I3</accession>
<organism evidence="1 2">
    <name type="scientific">Pseudoalteromonas agarivorans DSM 14585</name>
    <dbReference type="NCBI Taxonomy" id="1312369"/>
    <lineage>
        <taxon>Bacteria</taxon>
        <taxon>Pseudomonadati</taxon>
        <taxon>Pseudomonadota</taxon>
        <taxon>Gammaproteobacteria</taxon>
        <taxon>Alteromonadales</taxon>
        <taxon>Pseudoalteromonadaceae</taxon>
        <taxon>Pseudoalteromonas</taxon>
    </lineage>
</organism>
<keyword evidence="2" id="KW-1185">Reference proteome</keyword>
<evidence type="ECO:0000313" key="1">
    <source>
        <dbReference type="EMBL" id="ATC83993.1"/>
    </source>
</evidence>
<protein>
    <submittedName>
        <fullName evidence="1">Uncharacterized protein</fullName>
    </submittedName>
</protein>
<evidence type="ECO:0000313" key="2">
    <source>
        <dbReference type="Proteomes" id="UP000217277"/>
    </source>
</evidence>
<proteinExistence type="predicted"/>
<reference evidence="1" key="1">
    <citation type="submission" date="2015-03" db="EMBL/GenBank/DDBJ databases">
        <authorList>
            <person name="Xie B.-B."/>
            <person name="Rong J.-C."/>
            <person name="Qin Q.-L."/>
            <person name="Zhang Y.-Z."/>
        </authorList>
    </citation>
    <scope>NUCLEOTIDE SEQUENCE</scope>
    <source>
        <strain evidence="1">DSM 14585</strain>
    </source>
</reference>
<sequence length="46" mass="5385">MLNNCSYHKLHVDFPVWLLNLVMIEPALLAGFFMPVINTLNCIFYK</sequence>
<gene>
    <name evidence="1" type="ORF">PAGA_b0005</name>
</gene>